<dbReference type="Proteomes" id="UP000095477">
    <property type="component" value="Chromosome I"/>
</dbReference>
<dbReference type="EMBL" id="LN999835">
    <property type="protein sequence ID" value="CUX97419.1"/>
    <property type="molecule type" value="Genomic_DNA"/>
</dbReference>
<dbReference type="KEGG" id="hed:TPER_HE00511"/>
<keyword evidence="1" id="KW-0131">Cell cycle</keyword>
<organism evidence="1 2">
    <name type="scientific">Candidatus Hoaglandella endobia</name>
    <dbReference type="NCBI Taxonomy" id="1778263"/>
    <lineage>
        <taxon>Bacteria</taxon>
        <taxon>Pseudomonadati</taxon>
        <taxon>Pseudomonadota</taxon>
        <taxon>Gammaproteobacteria</taxon>
        <taxon>Enterobacterales</taxon>
        <taxon>Enterobacteriaceae</taxon>
        <taxon>Candidatus Hoaglandella</taxon>
    </lineage>
</organism>
<dbReference type="AlphaFoldDB" id="A0A143WU83"/>
<dbReference type="STRING" id="1778263.TPER_HE00511"/>
<keyword evidence="2" id="KW-1185">Reference proteome</keyword>
<protein>
    <submittedName>
        <fullName evidence="1">Cell division protein FtsN</fullName>
    </submittedName>
</protein>
<dbReference type="RefSeq" id="WP_067568132.1">
    <property type="nucleotide sequence ID" value="NZ_LN999835.1"/>
</dbReference>
<accession>A0A143WU83</accession>
<evidence type="ECO:0000313" key="1">
    <source>
        <dbReference type="EMBL" id="CUX97419.1"/>
    </source>
</evidence>
<proteinExistence type="predicted"/>
<reference evidence="2" key="1">
    <citation type="submission" date="2016-01" db="EMBL/GenBank/DDBJ databases">
        <authorList>
            <person name="Husnik F."/>
        </authorList>
    </citation>
    <scope>NUCLEOTIDE SEQUENCE [LARGE SCALE GENOMIC DNA]</scope>
</reference>
<name>A0A143WU83_9ENTR</name>
<gene>
    <name evidence="1" type="primary">ftsN</name>
    <name evidence="1" type="ORF">TPER_HE00511</name>
</gene>
<evidence type="ECO:0000313" key="2">
    <source>
        <dbReference type="Proteomes" id="UP000095477"/>
    </source>
</evidence>
<sequence length="62" mass="7353">MFKLMLSIVAVVLMTLISSFYCSIIRKKEAEIVMPNRSKQAARNSLPLKLKEHWRYLKELER</sequence>
<dbReference type="GO" id="GO:0051301">
    <property type="term" value="P:cell division"/>
    <property type="evidence" value="ECO:0007669"/>
    <property type="project" value="UniProtKB-KW"/>
</dbReference>
<keyword evidence="1" id="KW-0132">Cell division</keyword>